<proteinExistence type="predicted"/>
<feature type="compositionally biased region" description="Polar residues" evidence="3">
    <location>
        <begin position="484"/>
        <end position="493"/>
    </location>
</feature>
<feature type="region of interest" description="Disordered" evidence="3">
    <location>
        <begin position="407"/>
        <end position="450"/>
    </location>
</feature>
<evidence type="ECO:0008006" key="9">
    <source>
        <dbReference type="Google" id="ProtNLM"/>
    </source>
</evidence>
<evidence type="ECO:0000259" key="6">
    <source>
        <dbReference type="Pfam" id="PF04825"/>
    </source>
</evidence>
<feature type="domain" description="Rad21/Rec8-like protein N-terminal" evidence="6">
    <location>
        <begin position="48"/>
        <end position="116"/>
    </location>
</feature>
<dbReference type="GO" id="GO:0030892">
    <property type="term" value="C:mitotic cohesin complex"/>
    <property type="evidence" value="ECO:0007669"/>
    <property type="project" value="TreeGrafter"/>
</dbReference>
<sequence>MVRQYGVATIWQVAQNLAVFTLALSASVVADTPQACCHHQQYVKYKKGNSACGKILEPGAPIALRLQGNLLYGVSRVHNQQCTYLAADAKKIQDQMRFFFKAFPSNQLDPEAGRARRPEDNLVEDDRAFDPNMPLPQFNPETVLISHFSTQKTSSQMSPKSSQLSGSRSPRQGFMIQLDIDHSSSLDYHRSPLGLGSLSSMQKPDDEPLLFPQDDNDIFGTHGDWGIEVDEHGNVVESTGPVMVDEEPQLPPLPSIQGQSHVLNDVARFDETPLFDDQDVIMQEESLPEAEPFPERQEHVPWQNDKRSARQVSARKKRRLRIDNETQISRRVLRGWQSHYVENCGPQLTHSIPAAQAKRNAMILTFGLGIGNIGQHIGVPGYIHPLAVEFSGDKLFTTITGLEIMKPRGRRRTASQAVEEKGQDEERRVKPRLIQTDKEQEQARAAQEDEFINLNDPFADEALPEVGREAERAMSDHLSSTLLPWNRGSSAIPGSSVRVPASAQKGRDLSSPLGKRGNSQDIVRYSDDAPMGGFGSDGNFGGGFGSADSFEGIPDFDLEAPPKLDGQLIAAEIRAENDNLLAHLDREGYNFLNFAQDTIDQNGERRQDEDFDLDRKWLAFDDLFLPRTTPRFMAAQAFYHTLCLVTKGRMYVEQYDADQTPFGTIWIGMKTVAAAGF</sequence>
<dbReference type="InterPro" id="IPR006909">
    <property type="entry name" value="Rad21/Rec8_C_eu"/>
</dbReference>
<feature type="compositionally biased region" description="Low complexity" evidence="3">
    <location>
        <begin position="149"/>
        <end position="167"/>
    </location>
</feature>
<dbReference type="Pfam" id="PF04825">
    <property type="entry name" value="Rad21_Rec8_N"/>
    <property type="match status" value="1"/>
</dbReference>
<evidence type="ECO:0000259" key="5">
    <source>
        <dbReference type="Pfam" id="PF04824"/>
    </source>
</evidence>
<protein>
    <recommendedName>
        <fullName evidence="9">Rad21/Rec8-like protein N-terminal domain-containing protein</fullName>
    </recommendedName>
</protein>
<evidence type="ECO:0000256" key="4">
    <source>
        <dbReference type="SAM" id="SignalP"/>
    </source>
</evidence>
<feature type="chain" id="PRO_5042929905" description="Rad21/Rec8-like protein N-terminal domain-containing protein" evidence="4">
    <location>
        <begin position="31"/>
        <end position="677"/>
    </location>
</feature>
<accession>A0AAN7UNK1</accession>
<dbReference type="GO" id="GO:0007064">
    <property type="term" value="P:mitotic sister chromatid cohesion"/>
    <property type="evidence" value="ECO:0007669"/>
    <property type="project" value="TreeGrafter"/>
</dbReference>
<dbReference type="CDD" id="cd21789">
    <property type="entry name" value="Rad21_Rec8_M_SpRec8p-like"/>
    <property type="match status" value="1"/>
</dbReference>
<evidence type="ECO:0000313" key="7">
    <source>
        <dbReference type="EMBL" id="KAK5636160.1"/>
    </source>
</evidence>
<dbReference type="AlphaFoldDB" id="A0AAN7UNK1"/>
<feature type="region of interest" description="Disordered" evidence="3">
    <location>
        <begin position="149"/>
        <end position="169"/>
    </location>
</feature>
<evidence type="ECO:0000256" key="1">
    <source>
        <dbReference type="ARBA" id="ARBA00004123"/>
    </source>
</evidence>
<keyword evidence="8" id="KW-1185">Reference proteome</keyword>
<feature type="signal peptide" evidence="4">
    <location>
        <begin position="1"/>
        <end position="30"/>
    </location>
</feature>
<keyword evidence="2" id="KW-0539">Nucleus</keyword>
<keyword evidence="4" id="KW-0732">Signal</keyword>
<name>A0AAN7UNK1_9PEZI</name>
<feature type="domain" description="Rad21/Rec8-like protein C-terminal eukaryotic" evidence="5">
    <location>
        <begin position="625"/>
        <end position="667"/>
    </location>
</feature>
<feature type="region of interest" description="Disordered" evidence="3">
    <location>
        <begin position="484"/>
        <end position="524"/>
    </location>
</feature>
<dbReference type="PANTHER" id="PTHR12585:SF70">
    <property type="entry name" value="RAD21_REC8 N TERMINAL DOMAIN PROTEIN (AFU_ORTHOLOGUE AFUA_6G02900)"/>
    <property type="match status" value="1"/>
</dbReference>
<feature type="compositionally biased region" description="Basic and acidic residues" evidence="3">
    <location>
        <begin position="293"/>
        <end position="308"/>
    </location>
</feature>
<evidence type="ECO:0000256" key="3">
    <source>
        <dbReference type="SAM" id="MobiDB-lite"/>
    </source>
</evidence>
<evidence type="ECO:0000256" key="2">
    <source>
        <dbReference type="ARBA" id="ARBA00023242"/>
    </source>
</evidence>
<dbReference type="PANTHER" id="PTHR12585">
    <property type="entry name" value="SCC1 / RAD21 FAMILY MEMBER"/>
    <property type="match status" value="1"/>
</dbReference>
<dbReference type="Pfam" id="PF04824">
    <property type="entry name" value="Rad21_Rec8"/>
    <property type="match status" value="1"/>
</dbReference>
<reference evidence="7 8" key="1">
    <citation type="submission" date="2023-10" db="EMBL/GenBank/DDBJ databases">
        <title>Draft genome sequence of Xylaria bambusicola isolate GMP-LS, the root and basal stem rot pathogen of sugarcane in Indonesia.</title>
        <authorList>
            <person name="Selvaraj P."/>
            <person name="Muralishankar V."/>
            <person name="Muruganantham S."/>
            <person name="Sp S."/>
            <person name="Haryani S."/>
            <person name="Lau K.J.X."/>
            <person name="Naqvi N.I."/>
        </authorList>
    </citation>
    <scope>NUCLEOTIDE SEQUENCE [LARGE SCALE GENOMIC DNA]</scope>
    <source>
        <strain evidence="7">GMP-LS</strain>
    </source>
</reference>
<comment type="subcellular location">
    <subcellularLocation>
        <location evidence="1">Nucleus</location>
    </subcellularLocation>
</comment>
<feature type="compositionally biased region" description="Basic and acidic residues" evidence="3">
    <location>
        <begin position="418"/>
        <end position="428"/>
    </location>
</feature>
<dbReference type="InterPro" id="IPR006910">
    <property type="entry name" value="Rad21_Rec8_N"/>
</dbReference>
<dbReference type="GO" id="GO:0003682">
    <property type="term" value="F:chromatin binding"/>
    <property type="evidence" value="ECO:0007669"/>
    <property type="project" value="TreeGrafter"/>
</dbReference>
<dbReference type="EMBL" id="JAWHQM010000063">
    <property type="protein sequence ID" value="KAK5636160.1"/>
    <property type="molecule type" value="Genomic_DNA"/>
</dbReference>
<comment type="caution">
    <text evidence="7">The sequence shown here is derived from an EMBL/GenBank/DDBJ whole genome shotgun (WGS) entry which is preliminary data.</text>
</comment>
<feature type="region of interest" description="Disordered" evidence="3">
    <location>
        <begin position="288"/>
        <end position="318"/>
    </location>
</feature>
<organism evidence="7 8">
    <name type="scientific">Xylaria bambusicola</name>
    <dbReference type="NCBI Taxonomy" id="326684"/>
    <lineage>
        <taxon>Eukaryota</taxon>
        <taxon>Fungi</taxon>
        <taxon>Dikarya</taxon>
        <taxon>Ascomycota</taxon>
        <taxon>Pezizomycotina</taxon>
        <taxon>Sordariomycetes</taxon>
        <taxon>Xylariomycetidae</taxon>
        <taxon>Xylariales</taxon>
        <taxon>Xylariaceae</taxon>
        <taxon>Xylaria</taxon>
    </lineage>
</organism>
<dbReference type="GO" id="GO:0005634">
    <property type="term" value="C:nucleus"/>
    <property type="evidence" value="ECO:0007669"/>
    <property type="project" value="UniProtKB-SubCell"/>
</dbReference>
<evidence type="ECO:0000313" key="8">
    <source>
        <dbReference type="Proteomes" id="UP001305414"/>
    </source>
</evidence>
<gene>
    <name evidence="7" type="ORF">RRF57_011872</name>
</gene>
<dbReference type="InterPro" id="IPR039781">
    <property type="entry name" value="Rad21/Rec8-like"/>
</dbReference>
<dbReference type="Proteomes" id="UP001305414">
    <property type="component" value="Unassembled WGS sequence"/>
</dbReference>